<name>A0A8D8Q470_9HEMI</name>
<sequence length="144" mass="17208">MSYGCCIHTQARSVSSLYYASHICHLIYRFIFVHFFHQSFQVRILIQRIINIQRVHIGRFIVDQHCFRFLVRQLLPRCFRFEQLVHEFVEFGLCFRTRHLVRLTRQINDLGFAAGIGVAQMVHPFTQRHHFTISLLHHIASVFL</sequence>
<organism evidence="1">
    <name type="scientific">Cacopsylla melanoneura</name>
    <dbReference type="NCBI Taxonomy" id="428564"/>
    <lineage>
        <taxon>Eukaryota</taxon>
        <taxon>Metazoa</taxon>
        <taxon>Ecdysozoa</taxon>
        <taxon>Arthropoda</taxon>
        <taxon>Hexapoda</taxon>
        <taxon>Insecta</taxon>
        <taxon>Pterygota</taxon>
        <taxon>Neoptera</taxon>
        <taxon>Paraneoptera</taxon>
        <taxon>Hemiptera</taxon>
        <taxon>Sternorrhyncha</taxon>
        <taxon>Psylloidea</taxon>
        <taxon>Psyllidae</taxon>
        <taxon>Psyllinae</taxon>
        <taxon>Cacopsylla</taxon>
    </lineage>
</organism>
<dbReference type="AlphaFoldDB" id="A0A8D8Q470"/>
<accession>A0A8D8Q470</accession>
<protein>
    <submittedName>
        <fullName evidence="1">Uncharacterized protein</fullName>
    </submittedName>
</protein>
<dbReference type="EMBL" id="HBUF01058180">
    <property type="protein sequence ID" value="CAG6624810.1"/>
    <property type="molecule type" value="Transcribed_RNA"/>
</dbReference>
<evidence type="ECO:0000313" key="1">
    <source>
        <dbReference type="EMBL" id="CAG6624810.1"/>
    </source>
</evidence>
<proteinExistence type="predicted"/>
<reference evidence="1" key="1">
    <citation type="submission" date="2021-05" db="EMBL/GenBank/DDBJ databases">
        <authorList>
            <person name="Alioto T."/>
            <person name="Alioto T."/>
            <person name="Gomez Garrido J."/>
        </authorList>
    </citation>
    <scope>NUCLEOTIDE SEQUENCE</scope>
</reference>